<dbReference type="EMBL" id="AUZM01000185">
    <property type="protein sequence ID" value="ERT03844.1"/>
    <property type="molecule type" value="Genomic_DNA"/>
</dbReference>
<evidence type="ECO:0000313" key="1">
    <source>
        <dbReference type="EMBL" id="ERT03844.1"/>
    </source>
</evidence>
<keyword evidence="2" id="KW-1185">Reference proteome</keyword>
<gene>
    <name evidence="1" type="ORF">M595_6219</name>
</gene>
<name>U7Q7M2_9CYAN</name>
<proteinExistence type="predicted"/>
<feature type="non-terminal residue" evidence="1">
    <location>
        <position position="42"/>
    </location>
</feature>
<accession>U7Q7M2</accession>
<protein>
    <submittedName>
        <fullName evidence="1">Uncharacterized protein</fullName>
    </submittedName>
</protein>
<dbReference type="AlphaFoldDB" id="U7Q7M2"/>
<organism evidence="1 2">
    <name type="scientific">Lyngbya aestuarii BL J</name>
    <dbReference type="NCBI Taxonomy" id="1348334"/>
    <lineage>
        <taxon>Bacteria</taxon>
        <taxon>Bacillati</taxon>
        <taxon>Cyanobacteriota</taxon>
        <taxon>Cyanophyceae</taxon>
        <taxon>Oscillatoriophycideae</taxon>
        <taxon>Oscillatoriales</taxon>
        <taxon>Microcoleaceae</taxon>
        <taxon>Lyngbya</taxon>
    </lineage>
</organism>
<comment type="caution">
    <text evidence="1">The sequence shown here is derived from an EMBL/GenBank/DDBJ whole genome shotgun (WGS) entry which is preliminary data.</text>
</comment>
<evidence type="ECO:0000313" key="2">
    <source>
        <dbReference type="Proteomes" id="UP000017127"/>
    </source>
</evidence>
<sequence length="42" mass="4598">MKRRKFIRLLQTGALASVTTLGISRSRSVIAQTPNSNKIGRA</sequence>
<reference evidence="1 2" key="1">
    <citation type="journal article" date="2013" name="Front. Microbiol.">
        <title>Comparative genomic analyses of the cyanobacterium, Lyngbya aestuarii BL J, a powerful hydrogen producer.</title>
        <authorList>
            <person name="Kothari A."/>
            <person name="Vaughn M."/>
            <person name="Garcia-Pichel F."/>
        </authorList>
    </citation>
    <scope>NUCLEOTIDE SEQUENCE [LARGE SCALE GENOMIC DNA]</scope>
    <source>
        <strain evidence="1 2">BL J</strain>
    </source>
</reference>
<dbReference type="Proteomes" id="UP000017127">
    <property type="component" value="Unassembled WGS sequence"/>
</dbReference>